<sequence>MKFPQSLHLIEEFKKSENYLLLKDIESIRRSFKIFNGNYSDLKAALWEHNIRSVDNTLWESKEVRWDLQDNIIRLLFNFCSAAAALVPHTRNHRDRLYMQADLIYDEYEKKLDKSFRNNALHHFVIGLRNFISHDKLPVVISIRKHDGRIASTSFNLVKSSLEVESDDWKSKAKEFLSYQQNYINVEELVDKYFLPVKELHNWYSHRQLQHHKTIYAQVISEKKILLKLATEDRITTALPFNKEDIEREEQLLMLL</sequence>
<dbReference type="Proteomes" id="UP000603640">
    <property type="component" value="Unassembled WGS sequence"/>
</dbReference>
<evidence type="ECO:0000313" key="1">
    <source>
        <dbReference type="EMBL" id="MBC5993862.1"/>
    </source>
</evidence>
<keyword evidence="2" id="KW-1185">Reference proteome</keyword>
<accession>A0A923SJN5</accession>
<comment type="caution">
    <text evidence="1">The sequence shown here is derived from an EMBL/GenBank/DDBJ whole genome shotgun (WGS) entry which is preliminary data.</text>
</comment>
<dbReference type="EMBL" id="JACRVF010000004">
    <property type="protein sequence ID" value="MBC5993862.1"/>
    <property type="molecule type" value="Genomic_DNA"/>
</dbReference>
<proteinExistence type="predicted"/>
<reference evidence="1" key="1">
    <citation type="submission" date="2020-08" db="EMBL/GenBank/DDBJ databases">
        <title>Pontibacter sp. SD6 16S ribosomal RNA gene Genome sequencing and assembly.</title>
        <authorList>
            <person name="Kang M."/>
        </authorList>
    </citation>
    <scope>NUCLEOTIDE SEQUENCE</scope>
    <source>
        <strain evidence="1">SD6</strain>
    </source>
</reference>
<organism evidence="1 2">
    <name type="scientific">Pontibacter cellulosilyticus</name>
    <dbReference type="NCBI Taxonomy" id="1720253"/>
    <lineage>
        <taxon>Bacteria</taxon>
        <taxon>Pseudomonadati</taxon>
        <taxon>Bacteroidota</taxon>
        <taxon>Cytophagia</taxon>
        <taxon>Cytophagales</taxon>
        <taxon>Hymenobacteraceae</taxon>
        <taxon>Pontibacter</taxon>
    </lineage>
</organism>
<protein>
    <submittedName>
        <fullName evidence="1">Uncharacterized protein</fullName>
    </submittedName>
</protein>
<evidence type="ECO:0000313" key="2">
    <source>
        <dbReference type="Proteomes" id="UP000603640"/>
    </source>
</evidence>
<dbReference type="AlphaFoldDB" id="A0A923SJN5"/>
<gene>
    <name evidence="1" type="ORF">H8S84_13530</name>
</gene>
<name>A0A923SJN5_9BACT</name>
<dbReference type="RefSeq" id="WP_187067895.1">
    <property type="nucleotide sequence ID" value="NZ_JACRVF010000004.1"/>
</dbReference>